<feature type="compositionally biased region" description="Low complexity" evidence="5">
    <location>
        <begin position="336"/>
        <end position="357"/>
    </location>
</feature>
<dbReference type="Pfam" id="PF08938">
    <property type="entry name" value="HBS1_N"/>
    <property type="match status" value="1"/>
</dbReference>
<dbReference type="GO" id="GO:0016787">
    <property type="term" value="F:hydrolase activity"/>
    <property type="evidence" value="ECO:0007669"/>
    <property type="project" value="UniProtKB-KW"/>
</dbReference>
<dbReference type="InterPro" id="IPR015033">
    <property type="entry name" value="HBS1-like_N"/>
</dbReference>
<dbReference type="GO" id="GO:0006412">
    <property type="term" value="P:translation"/>
    <property type="evidence" value="ECO:0007669"/>
    <property type="project" value="UniProtKB-KW"/>
</dbReference>
<feature type="compositionally biased region" description="Low complexity" evidence="5">
    <location>
        <begin position="280"/>
        <end position="294"/>
    </location>
</feature>
<dbReference type="AlphaFoldDB" id="A0AAD6XGX1"/>
<evidence type="ECO:0000256" key="3">
    <source>
        <dbReference type="ARBA" id="ARBA00022801"/>
    </source>
</evidence>
<feature type="region of interest" description="Disordered" evidence="5">
    <location>
        <begin position="89"/>
        <end position="115"/>
    </location>
</feature>
<reference evidence="7" key="1">
    <citation type="submission" date="2023-03" db="EMBL/GenBank/DDBJ databases">
        <title>Massive genome expansion in bonnet fungi (Mycena s.s.) driven by repeated elements and novel gene families across ecological guilds.</title>
        <authorList>
            <consortium name="Lawrence Berkeley National Laboratory"/>
            <person name="Harder C.B."/>
            <person name="Miyauchi S."/>
            <person name="Viragh M."/>
            <person name="Kuo A."/>
            <person name="Thoen E."/>
            <person name="Andreopoulos B."/>
            <person name="Lu D."/>
            <person name="Skrede I."/>
            <person name="Drula E."/>
            <person name="Henrissat B."/>
            <person name="Morin E."/>
            <person name="Kohler A."/>
            <person name="Barry K."/>
            <person name="LaButti K."/>
            <person name="Morin E."/>
            <person name="Salamov A."/>
            <person name="Lipzen A."/>
            <person name="Mereny Z."/>
            <person name="Hegedus B."/>
            <person name="Baldrian P."/>
            <person name="Stursova M."/>
            <person name="Weitz H."/>
            <person name="Taylor A."/>
            <person name="Grigoriev I.V."/>
            <person name="Nagy L.G."/>
            <person name="Martin F."/>
            <person name="Kauserud H."/>
        </authorList>
    </citation>
    <scope>NUCLEOTIDE SEQUENCE</scope>
    <source>
        <strain evidence="7">CBHHK200</strain>
    </source>
</reference>
<evidence type="ECO:0000256" key="1">
    <source>
        <dbReference type="ARBA" id="ARBA00004496"/>
    </source>
</evidence>
<evidence type="ECO:0000256" key="4">
    <source>
        <dbReference type="ARBA" id="ARBA00022917"/>
    </source>
</evidence>
<dbReference type="GO" id="GO:0005737">
    <property type="term" value="C:cytoplasm"/>
    <property type="evidence" value="ECO:0007669"/>
    <property type="project" value="UniProtKB-SubCell"/>
</dbReference>
<accession>A0AAD6XGX1</accession>
<protein>
    <recommendedName>
        <fullName evidence="6">HBS1-like protein N-terminal domain-containing protein</fullName>
    </recommendedName>
</protein>
<gene>
    <name evidence="7" type="ORF">C8F04DRAFT_1286320</name>
</gene>
<proteinExistence type="predicted"/>
<organism evidence="7 8">
    <name type="scientific">Mycena alexandri</name>
    <dbReference type="NCBI Taxonomy" id="1745969"/>
    <lineage>
        <taxon>Eukaryota</taxon>
        <taxon>Fungi</taxon>
        <taxon>Dikarya</taxon>
        <taxon>Basidiomycota</taxon>
        <taxon>Agaricomycotina</taxon>
        <taxon>Agaricomycetes</taxon>
        <taxon>Agaricomycetidae</taxon>
        <taxon>Agaricales</taxon>
        <taxon>Marasmiineae</taxon>
        <taxon>Mycenaceae</taxon>
        <taxon>Mycena</taxon>
    </lineage>
</organism>
<dbReference type="Proteomes" id="UP001218188">
    <property type="component" value="Unassembled WGS sequence"/>
</dbReference>
<sequence>MVARHKLFKSMNLGAQLEEDDVLSDGGEEYVSPEHQALLNDGLDRVREVIGGVDRSGLSDDAITDVLWDCHFDIEETVQWALEEQEKNHLAQERKASSHSTKDLPPLPERELGYGEYSAPSLVPRHEEDAESEERSHVPLIVLAQQGYDTGELESEAAGAPVKRNLSTITERTERTEISPPWPARQFLPLNIPRAPSTVTTSYGQAVEQAPDDSAANNSMDPDLIPVSPSGSAVHRLSFYEPAPSLPPSEADSFGSYYQSPRAPSEPVPPLDTIPDIPDSNSKSSRQKPSSQPAKKSKLAMLATSRATTSSARSESSRSTGTDVLGSVKTYPNLRPTSQSVRPPSSSTTTTPSSMSSHVRRAIQTALELEAEDRDPTPEASDGSRTPTPTVNRPAAPTPSKVPEMPTPSSSPPTARQPSKLALLAQANKAARIAKPKTPTWTAPPRLPEEHTEYLTPIANGSTVTTAITTSYQSLYSLTDAGRPTVSSIPYVVPLPTPASVAGPGDAKKSKLAMKIKKAQDKQLPAPIVPEAPPPSIPPMFLPKVTRTRAPPSAFASLLVDDVMPSDAVDAEARRLAKLKKLKGKEPEERHAHRHRRKHPTKVPDLFEPSGFAFDGPSPDDIVLNARRDTSLAQSRKVPPSTSFTKPFISKI</sequence>
<keyword evidence="8" id="KW-1185">Reference proteome</keyword>
<evidence type="ECO:0000313" key="8">
    <source>
        <dbReference type="Proteomes" id="UP001218188"/>
    </source>
</evidence>
<feature type="region of interest" description="Disordered" evidence="5">
    <location>
        <begin position="430"/>
        <end position="449"/>
    </location>
</feature>
<keyword evidence="3" id="KW-0378">Hydrolase</keyword>
<feature type="region of interest" description="Disordered" evidence="5">
    <location>
        <begin position="580"/>
        <end position="652"/>
    </location>
</feature>
<evidence type="ECO:0000313" key="7">
    <source>
        <dbReference type="EMBL" id="KAJ7047675.1"/>
    </source>
</evidence>
<evidence type="ECO:0000259" key="6">
    <source>
        <dbReference type="Pfam" id="PF08938"/>
    </source>
</evidence>
<feature type="compositionally biased region" description="Basic residues" evidence="5">
    <location>
        <begin position="592"/>
        <end position="601"/>
    </location>
</feature>
<keyword evidence="2" id="KW-0963">Cytoplasm</keyword>
<feature type="compositionally biased region" description="Low complexity" evidence="5">
    <location>
        <begin position="303"/>
        <end position="320"/>
    </location>
</feature>
<feature type="compositionally biased region" description="Low complexity" evidence="5">
    <location>
        <begin position="430"/>
        <end position="444"/>
    </location>
</feature>
<name>A0AAD6XGX1_9AGAR</name>
<evidence type="ECO:0000256" key="2">
    <source>
        <dbReference type="ARBA" id="ARBA00022490"/>
    </source>
</evidence>
<dbReference type="PRINTS" id="PR01217">
    <property type="entry name" value="PRICHEXTENSN"/>
</dbReference>
<feature type="region of interest" description="Disordered" evidence="5">
    <location>
        <begin position="211"/>
        <end position="420"/>
    </location>
</feature>
<feature type="domain" description="HBS1-like protein N-terminal" evidence="6">
    <location>
        <begin position="18"/>
        <end position="88"/>
    </location>
</feature>
<keyword evidence="4" id="KW-0648">Protein biosynthesis</keyword>
<feature type="compositionally biased region" description="Basic and acidic residues" evidence="5">
    <location>
        <begin position="89"/>
        <end position="113"/>
    </location>
</feature>
<comment type="caution">
    <text evidence="7">The sequence shown here is derived from an EMBL/GenBank/DDBJ whole genome shotgun (WGS) entry which is preliminary data.</text>
</comment>
<feature type="region of interest" description="Disordered" evidence="5">
    <location>
        <begin position="171"/>
        <end position="190"/>
    </location>
</feature>
<dbReference type="EMBL" id="JARJCM010000001">
    <property type="protein sequence ID" value="KAJ7047675.1"/>
    <property type="molecule type" value="Genomic_DNA"/>
</dbReference>
<comment type="subcellular location">
    <subcellularLocation>
        <location evidence="1">Cytoplasm</location>
    </subcellularLocation>
</comment>
<evidence type="ECO:0000256" key="5">
    <source>
        <dbReference type="SAM" id="MobiDB-lite"/>
    </source>
</evidence>